<feature type="region of interest" description="Disordered" evidence="8">
    <location>
        <begin position="1"/>
        <end position="25"/>
    </location>
</feature>
<comment type="subcellular location">
    <subcellularLocation>
        <location evidence="1 7">Cell membrane</location>
        <topology evidence="1 7">Multi-pass membrane protein</topology>
    </subcellularLocation>
</comment>
<feature type="domain" description="ABC transmembrane type-1" evidence="9">
    <location>
        <begin position="115"/>
        <end position="317"/>
    </location>
</feature>
<gene>
    <name evidence="10" type="ORF">GCM10009762_13750</name>
</gene>
<feature type="transmembrane region" description="Helical" evidence="7">
    <location>
        <begin position="111"/>
        <end position="142"/>
    </location>
</feature>
<evidence type="ECO:0000256" key="3">
    <source>
        <dbReference type="ARBA" id="ARBA00022475"/>
    </source>
</evidence>
<feature type="transmembrane region" description="Helical" evidence="7">
    <location>
        <begin position="154"/>
        <end position="176"/>
    </location>
</feature>
<proteinExistence type="inferred from homology"/>
<dbReference type="InterPro" id="IPR000515">
    <property type="entry name" value="MetI-like"/>
</dbReference>
<accession>A0ABN2BKS4</accession>
<evidence type="ECO:0000256" key="4">
    <source>
        <dbReference type="ARBA" id="ARBA00022692"/>
    </source>
</evidence>
<dbReference type="SUPFAM" id="SSF161098">
    <property type="entry name" value="MetI-like"/>
    <property type="match status" value="1"/>
</dbReference>
<evidence type="ECO:0000313" key="11">
    <source>
        <dbReference type="Proteomes" id="UP001501288"/>
    </source>
</evidence>
<evidence type="ECO:0000256" key="5">
    <source>
        <dbReference type="ARBA" id="ARBA00022989"/>
    </source>
</evidence>
<dbReference type="Pfam" id="PF00528">
    <property type="entry name" value="BPD_transp_1"/>
    <property type="match status" value="1"/>
</dbReference>
<evidence type="ECO:0000313" key="10">
    <source>
        <dbReference type="EMBL" id="GAA1541527.1"/>
    </source>
</evidence>
<reference evidence="10 11" key="1">
    <citation type="journal article" date="2019" name="Int. J. Syst. Evol. Microbiol.">
        <title>The Global Catalogue of Microorganisms (GCM) 10K type strain sequencing project: providing services to taxonomists for standard genome sequencing and annotation.</title>
        <authorList>
            <consortium name="The Broad Institute Genomics Platform"/>
            <consortium name="The Broad Institute Genome Sequencing Center for Infectious Disease"/>
            <person name="Wu L."/>
            <person name="Ma J."/>
        </authorList>
    </citation>
    <scope>NUCLEOTIDE SEQUENCE [LARGE SCALE GENOMIC DNA]</scope>
    <source>
        <strain evidence="10 11">JCM 14588</strain>
    </source>
</reference>
<comment type="caution">
    <text evidence="10">The sequence shown here is derived from an EMBL/GenBank/DDBJ whole genome shotgun (WGS) entry which is preliminary data.</text>
</comment>
<evidence type="ECO:0000256" key="2">
    <source>
        <dbReference type="ARBA" id="ARBA00022448"/>
    </source>
</evidence>
<organism evidence="10 11">
    <name type="scientific">Dermacoccus barathri</name>
    <dbReference type="NCBI Taxonomy" id="322601"/>
    <lineage>
        <taxon>Bacteria</taxon>
        <taxon>Bacillati</taxon>
        <taxon>Actinomycetota</taxon>
        <taxon>Actinomycetes</taxon>
        <taxon>Micrococcales</taxon>
        <taxon>Dermacoccaceae</taxon>
        <taxon>Dermacoccus</taxon>
    </lineage>
</organism>
<keyword evidence="2 7" id="KW-0813">Transport</keyword>
<keyword evidence="3" id="KW-1003">Cell membrane</keyword>
<dbReference type="PANTHER" id="PTHR43386">
    <property type="entry name" value="OLIGOPEPTIDE TRANSPORT SYSTEM PERMEASE PROTEIN APPC"/>
    <property type="match status" value="1"/>
</dbReference>
<feature type="transmembrane region" description="Helical" evidence="7">
    <location>
        <begin position="46"/>
        <end position="65"/>
    </location>
</feature>
<dbReference type="PANTHER" id="PTHR43386:SF1">
    <property type="entry name" value="D,D-DIPEPTIDE TRANSPORT SYSTEM PERMEASE PROTEIN DDPC-RELATED"/>
    <property type="match status" value="1"/>
</dbReference>
<keyword evidence="4 7" id="KW-0812">Transmembrane</keyword>
<evidence type="ECO:0000259" key="9">
    <source>
        <dbReference type="PROSITE" id="PS50928"/>
    </source>
</evidence>
<evidence type="ECO:0000256" key="6">
    <source>
        <dbReference type="ARBA" id="ARBA00023136"/>
    </source>
</evidence>
<name>A0ABN2BKS4_9MICO</name>
<evidence type="ECO:0000256" key="8">
    <source>
        <dbReference type="SAM" id="MobiDB-lite"/>
    </source>
</evidence>
<keyword evidence="6 7" id="KW-0472">Membrane</keyword>
<evidence type="ECO:0000256" key="1">
    <source>
        <dbReference type="ARBA" id="ARBA00004651"/>
    </source>
</evidence>
<dbReference type="InterPro" id="IPR035906">
    <property type="entry name" value="MetI-like_sf"/>
</dbReference>
<dbReference type="InterPro" id="IPR050366">
    <property type="entry name" value="BP-dependent_transpt_permease"/>
</dbReference>
<dbReference type="EMBL" id="BAAANV010000035">
    <property type="protein sequence ID" value="GAA1541527.1"/>
    <property type="molecule type" value="Genomic_DNA"/>
</dbReference>
<evidence type="ECO:0000256" key="7">
    <source>
        <dbReference type="RuleBase" id="RU363032"/>
    </source>
</evidence>
<feature type="transmembrane region" description="Helical" evidence="7">
    <location>
        <begin position="296"/>
        <end position="317"/>
    </location>
</feature>
<comment type="similarity">
    <text evidence="7">Belongs to the binding-protein-dependent transport system permease family.</text>
</comment>
<feature type="transmembrane region" description="Helical" evidence="7">
    <location>
        <begin position="188"/>
        <end position="210"/>
    </location>
</feature>
<dbReference type="Proteomes" id="UP001501288">
    <property type="component" value="Unassembled WGS sequence"/>
</dbReference>
<keyword evidence="5 7" id="KW-1133">Transmembrane helix</keyword>
<dbReference type="CDD" id="cd06261">
    <property type="entry name" value="TM_PBP2"/>
    <property type="match status" value="1"/>
</dbReference>
<dbReference type="Gene3D" id="1.10.3720.10">
    <property type="entry name" value="MetI-like"/>
    <property type="match status" value="1"/>
</dbReference>
<feature type="transmembrane region" description="Helical" evidence="7">
    <location>
        <begin position="249"/>
        <end position="276"/>
    </location>
</feature>
<keyword evidence="11" id="KW-1185">Reference proteome</keyword>
<dbReference type="PROSITE" id="PS50928">
    <property type="entry name" value="ABC_TM1"/>
    <property type="match status" value="1"/>
</dbReference>
<sequence>MAMVTGDPNVENFSPDGAESESPKKIEGRSLRQIALGRLKKDKGTLAAMMIAALFILCAIASPILDQMGVIDPFTNHRELIDSSGNPKVGISGSHLLGVVPGSGTDLLSRLMLGVTFSVIVGLCATIVAISIGLVIGLIAGFSGGKVDFLCSRLIDLVLCFPQTLMLLALSGTLVARLEDIGVPKGNVAVGLYVILVLGLFGWPTFARIIRGQVMTLRNREFVEAARSLGATNKRLYFTELLPNLWAPLLVYSTLLFPVFVSAEAALGFLGVGIKAPTPTLGNIINDSVAYAQTNALYFFAPTLSVALLVLSFNLVGDGLRDALDPKADRH</sequence>
<protein>
    <submittedName>
        <fullName evidence="10">ABC transporter permease</fullName>
    </submittedName>
</protein>